<dbReference type="GO" id="GO:0005886">
    <property type="term" value="C:plasma membrane"/>
    <property type="evidence" value="ECO:0007669"/>
    <property type="project" value="UniProtKB-SubCell"/>
</dbReference>
<evidence type="ECO:0000256" key="8">
    <source>
        <dbReference type="ARBA" id="ARBA00023136"/>
    </source>
</evidence>
<dbReference type="EMBL" id="JAMBQA010000007">
    <property type="protein sequence ID" value="MDG0846922.1"/>
    <property type="molecule type" value="Genomic_DNA"/>
</dbReference>
<keyword evidence="14" id="KW-1185">Reference proteome</keyword>
<proteinExistence type="inferred from homology"/>
<comment type="similarity">
    <text evidence="2">Belongs to the binding-protein-dependent transport system permease family. FecCD subfamily.</text>
</comment>
<keyword evidence="4" id="KW-0813">Transport</keyword>
<dbReference type="Gene3D" id="1.10.3470.10">
    <property type="entry name" value="ABC transporter involved in vitamin B12 uptake, BtuC"/>
    <property type="match status" value="1"/>
</dbReference>
<feature type="transmembrane region" description="Helical" evidence="12">
    <location>
        <begin position="195"/>
        <end position="216"/>
    </location>
</feature>
<evidence type="ECO:0000256" key="3">
    <source>
        <dbReference type="ARBA" id="ARBA00018524"/>
    </source>
</evidence>
<protein>
    <recommendedName>
        <fullName evidence="3">Probable heme-iron transport system permease protein IsdF</fullName>
    </recommendedName>
    <alternativeName>
        <fullName evidence="11">Iron-regulated surface determinant protein F</fullName>
    </alternativeName>
    <alternativeName>
        <fullName evidence="10">Staphylococcal iron-regulated protein G</fullName>
    </alternativeName>
</protein>
<dbReference type="Pfam" id="PF01032">
    <property type="entry name" value="FecCD"/>
    <property type="match status" value="1"/>
</dbReference>
<keyword evidence="6 12" id="KW-0812">Transmembrane</keyword>
<evidence type="ECO:0000256" key="11">
    <source>
        <dbReference type="ARBA" id="ARBA00031465"/>
    </source>
</evidence>
<name>A0A9X4LBK7_9STAP</name>
<evidence type="ECO:0000313" key="13">
    <source>
        <dbReference type="EMBL" id="MDG0846922.1"/>
    </source>
</evidence>
<evidence type="ECO:0000256" key="12">
    <source>
        <dbReference type="SAM" id="Phobius"/>
    </source>
</evidence>
<dbReference type="FunFam" id="1.10.3470.10:FF:000001">
    <property type="entry name" value="Vitamin B12 ABC transporter permease BtuC"/>
    <property type="match status" value="1"/>
</dbReference>
<evidence type="ECO:0000313" key="14">
    <source>
        <dbReference type="Proteomes" id="UP001152422"/>
    </source>
</evidence>
<feature type="transmembrane region" description="Helical" evidence="12">
    <location>
        <begin position="58"/>
        <end position="78"/>
    </location>
</feature>
<feature type="transmembrane region" description="Helical" evidence="12">
    <location>
        <begin position="275"/>
        <end position="297"/>
    </location>
</feature>
<comment type="subcellular location">
    <subcellularLocation>
        <location evidence="1">Cell membrane</location>
        <topology evidence="1">Multi-pass membrane protein</topology>
    </subcellularLocation>
</comment>
<evidence type="ECO:0000256" key="2">
    <source>
        <dbReference type="ARBA" id="ARBA00007935"/>
    </source>
</evidence>
<dbReference type="GO" id="GO:0033214">
    <property type="term" value="P:siderophore-iron import into cell"/>
    <property type="evidence" value="ECO:0007669"/>
    <property type="project" value="TreeGrafter"/>
</dbReference>
<feature type="transmembrane region" description="Helical" evidence="12">
    <location>
        <begin position="237"/>
        <end position="263"/>
    </location>
</feature>
<dbReference type="AlphaFoldDB" id="A0A9X4LBK7"/>
<evidence type="ECO:0000256" key="9">
    <source>
        <dbReference type="ARBA" id="ARBA00025320"/>
    </source>
</evidence>
<dbReference type="InterPro" id="IPR037294">
    <property type="entry name" value="ABC_BtuC-like"/>
</dbReference>
<reference evidence="13" key="1">
    <citation type="submission" date="2022-05" db="EMBL/GenBank/DDBJ databases">
        <title>Comparative genomics of Staphylococcus equorum isolates.</title>
        <authorList>
            <person name="Luelf R.H."/>
        </authorList>
    </citation>
    <scope>NUCLEOTIDE SEQUENCE</scope>
    <source>
        <strain evidence="13">TMW 2.2497</strain>
    </source>
</reference>
<evidence type="ECO:0000256" key="7">
    <source>
        <dbReference type="ARBA" id="ARBA00022989"/>
    </source>
</evidence>
<organism evidence="13 14">
    <name type="scientific">Staphylococcus equorum</name>
    <dbReference type="NCBI Taxonomy" id="246432"/>
    <lineage>
        <taxon>Bacteria</taxon>
        <taxon>Bacillati</taxon>
        <taxon>Bacillota</taxon>
        <taxon>Bacilli</taxon>
        <taxon>Bacillales</taxon>
        <taxon>Staphylococcaceae</taxon>
        <taxon>Staphylococcus</taxon>
    </lineage>
</organism>
<comment type="function">
    <text evidence="9">Part of the binding-protein-dependent transport system for heme-iron. Responsible for the translocation of the substrate across the membrane.</text>
</comment>
<dbReference type="InterPro" id="IPR000522">
    <property type="entry name" value="ABC_transptr_permease_BtuC"/>
</dbReference>
<dbReference type="PANTHER" id="PTHR30472">
    <property type="entry name" value="FERRIC ENTEROBACTIN TRANSPORT SYSTEM PERMEASE PROTEIN"/>
    <property type="match status" value="1"/>
</dbReference>
<accession>A0A9X4LBK7</accession>
<evidence type="ECO:0000256" key="5">
    <source>
        <dbReference type="ARBA" id="ARBA00022475"/>
    </source>
</evidence>
<dbReference type="GO" id="GO:0022857">
    <property type="term" value="F:transmembrane transporter activity"/>
    <property type="evidence" value="ECO:0007669"/>
    <property type="project" value="InterPro"/>
</dbReference>
<dbReference type="PANTHER" id="PTHR30472:SF58">
    <property type="entry name" value="IRON(3+)-HYDROXAMATE IMPORT SYSTEM PERMEASE PROTEIN FHUB"/>
    <property type="match status" value="1"/>
</dbReference>
<keyword evidence="5" id="KW-1003">Cell membrane</keyword>
<evidence type="ECO:0000256" key="10">
    <source>
        <dbReference type="ARBA" id="ARBA00031149"/>
    </source>
</evidence>
<keyword evidence="7 12" id="KW-1133">Transmembrane helix</keyword>
<gene>
    <name evidence="13" type="ORF">M4L89_11865</name>
</gene>
<sequence length="331" mass="35674">MLLKPRYKLMLSGLCLIVVTILSLIIGNTLVSLSQLVQALFHFNSNNDIHILLTESRASRTLIALLTGAAFSVSGLLMQVLTRNPIASPGLFGVNSGAVFFVICGLAFFKVQSFEALITISFIGAIIVTVLVITLGMFKQAQFSPKRVILAGAAISALFGAFTQGILIMNQSNLQSFLFWLSGSVAMRNVWEVPWVIPIIIIFLLIAFAMSSHINILMTSDEIASSLGQKVKLTKMVMVLTISALAGISVALAGSIMFIGLIVPNISKKLMPANYKYLIPFTAVSGAMLMTSSDILARTIIQPLELPIGVITAVIGSITLIYIIRKGIQRI</sequence>
<dbReference type="RefSeq" id="WP_277583491.1">
    <property type="nucleotide sequence ID" value="NZ_JAMBPY010000007.1"/>
</dbReference>
<feature type="transmembrane region" description="Helical" evidence="12">
    <location>
        <begin position="116"/>
        <end position="136"/>
    </location>
</feature>
<evidence type="ECO:0000256" key="1">
    <source>
        <dbReference type="ARBA" id="ARBA00004651"/>
    </source>
</evidence>
<keyword evidence="8 12" id="KW-0472">Membrane</keyword>
<comment type="caution">
    <text evidence="13">The sequence shown here is derived from an EMBL/GenBank/DDBJ whole genome shotgun (WGS) entry which is preliminary data.</text>
</comment>
<dbReference type="Proteomes" id="UP001152422">
    <property type="component" value="Unassembled WGS sequence"/>
</dbReference>
<dbReference type="CDD" id="cd06550">
    <property type="entry name" value="TM_ABC_iron-siderophores_like"/>
    <property type="match status" value="1"/>
</dbReference>
<evidence type="ECO:0000256" key="4">
    <source>
        <dbReference type="ARBA" id="ARBA00022448"/>
    </source>
</evidence>
<feature type="transmembrane region" description="Helical" evidence="12">
    <location>
        <begin position="90"/>
        <end position="110"/>
    </location>
</feature>
<dbReference type="SUPFAM" id="SSF81345">
    <property type="entry name" value="ABC transporter involved in vitamin B12 uptake, BtuC"/>
    <property type="match status" value="1"/>
</dbReference>
<feature type="transmembrane region" description="Helical" evidence="12">
    <location>
        <begin position="148"/>
        <end position="169"/>
    </location>
</feature>
<feature type="transmembrane region" description="Helical" evidence="12">
    <location>
        <begin position="304"/>
        <end position="324"/>
    </location>
</feature>
<evidence type="ECO:0000256" key="6">
    <source>
        <dbReference type="ARBA" id="ARBA00022692"/>
    </source>
</evidence>